<feature type="transmembrane region" description="Helical" evidence="1">
    <location>
        <begin position="71"/>
        <end position="97"/>
    </location>
</feature>
<evidence type="ECO:0000256" key="1">
    <source>
        <dbReference type="SAM" id="Phobius"/>
    </source>
</evidence>
<protein>
    <submittedName>
        <fullName evidence="2">Uncharacterized protein</fullName>
    </submittedName>
</protein>
<feature type="transmembrane region" description="Helical" evidence="1">
    <location>
        <begin position="103"/>
        <end position="122"/>
    </location>
</feature>
<keyword evidence="1" id="KW-0812">Transmembrane</keyword>
<name>A0A2Z7BDX2_9LAMI</name>
<evidence type="ECO:0000313" key="2">
    <source>
        <dbReference type="EMBL" id="KZV32285.1"/>
    </source>
</evidence>
<keyword evidence="1" id="KW-1133">Transmembrane helix</keyword>
<dbReference type="EMBL" id="KV006890">
    <property type="protein sequence ID" value="KZV32285.1"/>
    <property type="molecule type" value="Genomic_DNA"/>
</dbReference>
<reference evidence="2 3" key="1">
    <citation type="journal article" date="2015" name="Proc. Natl. Acad. Sci. U.S.A.">
        <title>The resurrection genome of Boea hygrometrica: A blueprint for survival of dehydration.</title>
        <authorList>
            <person name="Xiao L."/>
            <person name="Yang G."/>
            <person name="Zhang L."/>
            <person name="Yang X."/>
            <person name="Zhao S."/>
            <person name="Ji Z."/>
            <person name="Zhou Q."/>
            <person name="Hu M."/>
            <person name="Wang Y."/>
            <person name="Chen M."/>
            <person name="Xu Y."/>
            <person name="Jin H."/>
            <person name="Xiao X."/>
            <person name="Hu G."/>
            <person name="Bao F."/>
            <person name="Hu Y."/>
            <person name="Wan P."/>
            <person name="Li L."/>
            <person name="Deng X."/>
            <person name="Kuang T."/>
            <person name="Xiang C."/>
            <person name="Zhu J.K."/>
            <person name="Oliver M.J."/>
            <person name="He Y."/>
        </authorList>
    </citation>
    <scope>NUCLEOTIDE SEQUENCE [LARGE SCALE GENOMIC DNA]</scope>
    <source>
        <strain evidence="3">cv. XS01</strain>
    </source>
</reference>
<dbReference type="AlphaFoldDB" id="A0A2Z7BDX2"/>
<proteinExistence type="predicted"/>
<organism evidence="2 3">
    <name type="scientific">Dorcoceras hygrometricum</name>
    <dbReference type="NCBI Taxonomy" id="472368"/>
    <lineage>
        <taxon>Eukaryota</taxon>
        <taxon>Viridiplantae</taxon>
        <taxon>Streptophyta</taxon>
        <taxon>Embryophyta</taxon>
        <taxon>Tracheophyta</taxon>
        <taxon>Spermatophyta</taxon>
        <taxon>Magnoliopsida</taxon>
        <taxon>eudicotyledons</taxon>
        <taxon>Gunneridae</taxon>
        <taxon>Pentapetalae</taxon>
        <taxon>asterids</taxon>
        <taxon>lamiids</taxon>
        <taxon>Lamiales</taxon>
        <taxon>Gesneriaceae</taxon>
        <taxon>Didymocarpoideae</taxon>
        <taxon>Trichosporeae</taxon>
        <taxon>Loxocarpinae</taxon>
        <taxon>Dorcoceras</taxon>
    </lineage>
</organism>
<dbReference type="Proteomes" id="UP000250235">
    <property type="component" value="Unassembled WGS sequence"/>
</dbReference>
<accession>A0A2Z7BDX2</accession>
<sequence>MRRRFENFARSADVLSAVRFNREFGLVLYYCSRHIEIFPDSKLCRDTLVAVHRTLSSSIADGRQLRLNLRLLPSSSCIASAFYLLLSIAVFQFLSVLRFEPDVLWGLCCCLYVVSGFPGFSVGRGFDPAGGAPSGG</sequence>
<evidence type="ECO:0000313" key="3">
    <source>
        <dbReference type="Proteomes" id="UP000250235"/>
    </source>
</evidence>
<keyword evidence="3" id="KW-1185">Reference proteome</keyword>
<keyword evidence="1" id="KW-0472">Membrane</keyword>
<gene>
    <name evidence="2" type="ORF">F511_21678</name>
</gene>